<evidence type="ECO:0000313" key="1">
    <source>
        <dbReference type="EnsemblPlants" id="Zm00001eb003820_P001"/>
    </source>
</evidence>
<accession>A0A804LDM3</accession>
<name>A0A804LDM3_MAIZE</name>
<dbReference type="Gramene" id="Zm00001eb003820_T001">
    <property type="protein sequence ID" value="Zm00001eb003820_P001"/>
    <property type="gene ID" value="Zm00001eb003820"/>
</dbReference>
<reference evidence="1" key="2">
    <citation type="submission" date="2019-07" db="EMBL/GenBank/DDBJ databases">
        <authorList>
            <person name="Seetharam A."/>
            <person name="Woodhouse M."/>
            <person name="Cannon E."/>
        </authorList>
    </citation>
    <scope>NUCLEOTIDE SEQUENCE [LARGE SCALE GENOMIC DNA]</scope>
    <source>
        <strain evidence="1">cv. B73</strain>
    </source>
</reference>
<evidence type="ECO:0000313" key="2">
    <source>
        <dbReference type="Proteomes" id="UP000007305"/>
    </source>
</evidence>
<proteinExistence type="predicted"/>
<reference evidence="1" key="3">
    <citation type="submission" date="2021-05" db="UniProtKB">
        <authorList>
            <consortium name="EnsemblPlants"/>
        </authorList>
    </citation>
    <scope>IDENTIFICATION</scope>
    <source>
        <strain evidence="1">cv. B73</strain>
    </source>
</reference>
<dbReference type="Proteomes" id="UP000007305">
    <property type="component" value="Chromosome 1"/>
</dbReference>
<dbReference type="EnsemblPlants" id="Zm00001eb003820_T001">
    <property type="protein sequence ID" value="Zm00001eb003820_P001"/>
    <property type="gene ID" value="Zm00001eb003820"/>
</dbReference>
<sequence>MSSSCMHGRRRSSSYLGACVSWQWEAACASRASARRRLAVGRRAIELPPAAHTMLLTRTDGGHGLSASVAAAPAPSFTSLLR</sequence>
<reference evidence="2" key="1">
    <citation type="submission" date="2015-12" db="EMBL/GenBank/DDBJ databases">
        <title>Update maize B73 reference genome by single molecule sequencing technologies.</title>
        <authorList>
            <consortium name="Maize Genome Sequencing Project"/>
            <person name="Ware D."/>
        </authorList>
    </citation>
    <scope>NUCLEOTIDE SEQUENCE [LARGE SCALE GENOMIC DNA]</scope>
    <source>
        <strain evidence="2">cv. B73</strain>
    </source>
</reference>
<dbReference type="AlphaFoldDB" id="A0A804LDM3"/>
<organism evidence="1 2">
    <name type="scientific">Zea mays</name>
    <name type="common">Maize</name>
    <dbReference type="NCBI Taxonomy" id="4577"/>
    <lineage>
        <taxon>Eukaryota</taxon>
        <taxon>Viridiplantae</taxon>
        <taxon>Streptophyta</taxon>
        <taxon>Embryophyta</taxon>
        <taxon>Tracheophyta</taxon>
        <taxon>Spermatophyta</taxon>
        <taxon>Magnoliopsida</taxon>
        <taxon>Liliopsida</taxon>
        <taxon>Poales</taxon>
        <taxon>Poaceae</taxon>
        <taxon>PACMAD clade</taxon>
        <taxon>Panicoideae</taxon>
        <taxon>Andropogonodae</taxon>
        <taxon>Andropogoneae</taxon>
        <taxon>Tripsacinae</taxon>
        <taxon>Zea</taxon>
    </lineage>
</organism>
<keyword evidence="2" id="KW-1185">Reference proteome</keyword>
<protein>
    <submittedName>
        <fullName evidence="1">Uncharacterized protein</fullName>
    </submittedName>
</protein>
<dbReference type="InParanoid" id="A0A804LDM3"/>